<keyword evidence="4" id="KW-0804">Transcription</keyword>
<dbReference type="Proteomes" id="UP000036756">
    <property type="component" value="Unassembled WGS sequence"/>
</dbReference>
<proteinExistence type="predicted"/>
<dbReference type="PANTHER" id="PTHR30385">
    <property type="entry name" value="SIGMA FACTOR F FLAGELLAR"/>
    <property type="match status" value="1"/>
</dbReference>
<evidence type="ECO:0000256" key="4">
    <source>
        <dbReference type="ARBA" id="ARBA00023163"/>
    </source>
</evidence>
<keyword evidence="1" id="KW-0805">Transcription regulation</keyword>
<gene>
    <name evidence="6" type="ORF">CLCY_5c01410</name>
</gene>
<dbReference type="SUPFAM" id="SSF88946">
    <property type="entry name" value="Sigma2 domain of RNA polymerase sigma factors"/>
    <property type="match status" value="1"/>
</dbReference>
<sequence length="210" mass="24279">MKDVKCELSEENSSKEVCEIQRLLRDAKESVVSLEALVNKFMPLILKAAKYYCVSSDILPDAISEGSLAFIRCIEKYPLDSPIPFPYYAKRAVYSHIRYYCSKEITRHDNTISIHSPVNGCDDITLEDTISSEEGLEDEFFRRSSFLEIIDYIQNLNDLEREVLERHYFLGHSLKKISEDLGYSYRGIKYAKSRGIKLLQSEFEGEGKYI</sequence>
<dbReference type="STRING" id="1121307.CLCY_5c01410"/>
<dbReference type="GO" id="GO:0016987">
    <property type="term" value="F:sigma factor activity"/>
    <property type="evidence" value="ECO:0007669"/>
    <property type="project" value="UniProtKB-KW"/>
</dbReference>
<dbReference type="SUPFAM" id="SSF88659">
    <property type="entry name" value="Sigma3 and sigma4 domains of RNA polymerase sigma factors"/>
    <property type="match status" value="1"/>
</dbReference>
<feature type="domain" description="RNA polymerase sigma factor 70 region 4 type 2" evidence="5">
    <location>
        <begin position="147"/>
        <end position="199"/>
    </location>
</feature>
<evidence type="ECO:0000313" key="7">
    <source>
        <dbReference type="Proteomes" id="UP000036756"/>
    </source>
</evidence>
<evidence type="ECO:0000256" key="2">
    <source>
        <dbReference type="ARBA" id="ARBA00023082"/>
    </source>
</evidence>
<evidence type="ECO:0000259" key="5">
    <source>
        <dbReference type="Pfam" id="PF08281"/>
    </source>
</evidence>
<dbReference type="NCBIfam" id="TIGR02937">
    <property type="entry name" value="sigma70-ECF"/>
    <property type="match status" value="1"/>
</dbReference>
<dbReference type="Pfam" id="PF08281">
    <property type="entry name" value="Sigma70_r4_2"/>
    <property type="match status" value="1"/>
</dbReference>
<comment type="caution">
    <text evidence="6">The sequence shown here is derived from an EMBL/GenBank/DDBJ whole genome shotgun (WGS) entry which is preliminary data.</text>
</comment>
<evidence type="ECO:0000313" key="6">
    <source>
        <dbReference type="EMBL" id="KMT22902.1"/>
    </source>
</evidence>
<dbReference type="Gene3D" id="1.10.10.10">
    <property type="entry name" value="Winged helix-like DNA-binding domain superfamily/Winged helix DNA-binding domain"/>
    <property type="match status" value="1"/>
</dbReference>
<dbReference type="AlphaFoldDB" id="A0A0J8DAM9"/>
<keyword evidence="3" id="KW-0238">DNA-binding</keyword>
<keyword evidence="2" id="KW-0731">Sigma factor</keyword>
<dbReference type="InterPro" id="IPR014284">
    <property type="entry name" value="RNA_pol_sigma-70_dom"/>
</dbReference>
<reference evidence="6 7" key="1">
    <citation type="submission" date="2015-06" db="EMBL/GenBank/DDBJ databases">
        <title>Draft genome sequence of the purine-degrading Clostridium cylindrosporum HC-1 (DSM 605).</title>
        <authorList>
            <person name="Poehlein A."/>
            <person name="Schiel-Bengelsdorf B."/>
            <person name="Bengelsdorf F."/>
            <person name="Daniel R."/>
            <person name="Duerre P."/>
        </authorList>
    </citation>
    <scope>NUCLEOTIDE SEQUENCE [LARGE SCALE GENOMIC DNA]</scope>
    <source>
        <strain evidence="6 7">DSM 605</strain>
    </source>
</reference>
<name>A0A0J8DAM9_CLOCY</name>
<organism evidence="6 7">
    <name type="scientific">Clostridium cylindrosporum DSM 605</name>
    <dbReference type="NCBI Taxonomy" id="1121307"/>
    <lineage>
        <taxon>Bacteria</taxon>
        <taxon>Bacillati</taxon>
        <taxon>Bacillota</taxon>
        <taxon>Clostridia</taxon>
        <taxon>Eubacteriales</taxon>
        <taxon>Clostridiaceae</taxon>
        <taxon>Clostridium</taxon>
    </lineage>
</organism>
<dbReference type="GO" id="GO:0006352">
    <property type="term" value="P:DNA-templated transcription initiation"/>
    <property type="evidence" value="ECO:0007669"/>
    <property type="project" value="InterPro"/>
</dbReference>
<accession>A0A0J8DAM9</accession>
<dbReference type="InterPro" id="IPR013325">
    <property type="entry name" value="RNA_pol_sigma_r2"/>
</dbReference>
<dbReference type="InterPro" id="IPR013324">
    <property type="entry name" value="RNA_pol_sigma_r3/r4-like"/>
</dbReference>
<dbReference type="Gene3D" id="1.20.120.1810">
    <property type="match status" value="1"/>
</dbReference>
<dbReference type="OrthoDB" id="1698246at2"/>
<evidence type="ECO:0000256" key="1">
    <source>
        <dbReference type="ARBA" id="ARBA00023015"/>
    </source>
</evidence>
<dbReference type="InterPro" id="IPR036388">
    <property type="entry name" value="WH-like_DNA-bd_sf"/>
</dbReference>
<evidence type="ECO:0000256" key="3">
    <source>
        <dbReference type="ARBA" id="ARBA00023125"/>
    </source>
</evidence>
<dbReference type="PATRIC" id="fig|1121307.3.peg.2078"/>
<dbReference type="GO" id="GO:0003677">
    <property type="term" value="F:DNA binding"/>
    <property type="evidence" value="ECO:0007669"/>
    <property type="project" value="UniProtKB-KW"/>
</dbReference>
<dbReference type="InterPro" id="IPR013249">
    <property type="entry name" value="RNA_pol_sigma70_r4_t2"/>
</dbReference>
<keyword evidence="7" id="KW-1185">Reference proteome</keyword>
<dbReference type="EMBL" id="LFVU01000004">
    <property type="protein sequence ID" value="KMT22902.1"/>
    <property type="molecule type" value="Genomic_DNA"/>
</dbReference>
<dbReference type="RefSeq" id="WP_048569631.1">
    <property type="nucleotide sequence ID" value="NZ_LFVU01000004.1"/>
</dbReference>
<protein>
    <submittedName>
        <fullName evidence="6">RNA polymerase sigma factor, sigma-70 family</fullName>
    </submittedName>
</protein>